<name>A0AAV8SUR7_9ROSI</name>
<dbReference type="CDD" id="cd09917">
    <property type="entry name" value="F-box_SF"/>
    <property type="match status" value="1"/>
</dbReference>
<evidence type="ECO:0000313" key="2">
    <source>
        <dbReference type="EMBL" id="KAJ8756025.1"/>
    </source>
</evidence>
<dbReference type="NCBIfam" id="TIGR01640">
    <property type="entry name" value="F_box_assoc_1"/>
    <property type="match status" value="1"/>
</dbReference>
<dbReference type="PANTHER" id="PTHR31672:SF2">
    <property type="entry name" value="F-BOX DOMAIN-CONTAINING PROTEIN"/>
    <property type="match status" value="1"/>
</dbReference>
<dbReference type="InterPro" id="IPR006527">
    <property type="entry name" value="F-box-assoc_dom_typ1"/>
</dbReference>
<dbReference type="AlphaFoldDB" id="A0AAV8SUR7"/>
<dbReference type="SUPFAM" id="SSF81383">
    <property type="entry name" value="F-box domain"/>
    <property type="match status" value="1"/>
</dbReference>
<organism evidence="2 3">
    <name type="scientific">Erythroxylum novogranatense</name>
    <dbReference type="NCBI Taxonomy" id="1862640"/>
    <lineage>
        <taxon>Eukaryota</taxon>
        <taxon>Viridiplantae</taxon>
        <taxon>Streptophyta</taxon>
        <taxon>Embryophyta</taxon>
        <taxon>Tracheophyta</taxon>
        <taxon>Spermatophyta</taxon>
        <taxon>Magnoliopsida</taxon>
        <taxon>eudicotyledons</taxon>
        <taxon>Gunneridae</taxon>
        <taxon>Pentapetalae</taxon>
        <taxon>rosids</taxon>
        <taxon>fabids</taxon>
        <taxon>Malpighiales</taxon>
        <taxon>Erythroxylaceae</taxon>
        <taxon>Erythroxylum</taxon>
    </lineage>
</organism>
<dbReference type="Pfam" id="PF07734">
    <property type="entry name" value="FBA_1"/>
    <property type="match status" value="1"/>
</dbReference>
<gene>
    <name evidence="2" type="ORF">K2173_024571</name>
</gene>
<dbReference type="SMART" id="SM00256">
    <property type="entry name" value="FBOX"/>
    <property type="match status" value="1"/>
</dbReference>
<accession>A0AAV8SUR7</accession>
<dbReference type="Proteomes" id="UP001159364">
    <property type="component" value="Linkage Group LG09"/>
</dbReference>
<feature type="domain" description="F-box" evidence="1">
    <location>
        <begin position="5"/>
        <end position="44"/>
    </location>
</feature>
<dbReference type="Pfam" id="PF12937">
    <property type="entry name" value="F-box-like"/>
    <property type="match status" value="1"/>
</dbReference>
<dbReference type="InterPro" id="IPR015915">
    <property type="entry name" value="Kelch-typ_b-propeller"/>
</dbReference>
<dbReference type="InterPro" id="IPR050796">
    <property type="entry name" value="SCF_F-box_component"/>
</dbReference>
<dbReference type="InterPro" id="IPR036047">
    <property type="entry name" value="F-box-like_dom_sf"/>
</dbReference>
<dbReference type="InterPro" id="IPR001810">
    <property type="entry name" value="F-box_dom"/>
</dbReference>
<dbReference type="EMBL" id="JAIWQS010000009">
    <property type="protein sequence ID" value="KAJ8756025.1"/>
    <property type="molecule type" value="Genomic_DNA"/>
</dbReference>
<evidence type="ECO:0000259" key="1">
    <source>
        <dbReference type="SMART" id="SM00256"/>
    </source>
</evidence>
<evidence type="ECO:0000313" key="3">
    <source>
        <dbReference type="Proteomes" id="UP001159364"/>
    </source>
</evidence>
<dbReference type="PANTHER" id="PTHR31672">
    <property type="entry name" value="BNACNNG10540D PROTEIN"/>
    <property type="match status" value="1"/>
</dbReference>
<dbReference type="InterPro" id="IPR017451">
    <property type="entry name" value="F-box-assoc_interact_dom"/>
</dbReference>
<keyword evidence="3" id="KW-1185">Reference proteome</keyword>
<dbReference type="Gene3D" id="2.120.10.80">
    <property type="entry name" value="Kelch-type beta propeller"/>
    <property type="match status" value="1"/>
</dbReference>
<dbReference type="Gene3D" id="1.20.1280.50">
    <property type="match status" value="1"/>
</dbReference>
<protein>
    <recommendedName>
        <fullName evidence="1">F-box domain-containing protein</fullName>
    </recommendedName>
</protein>
<reference evidence="2 3" key="1">
    <citation type="submission" date="2021-09" db="EMBL/GenBank/DDBJ databases">
        <title>Genomic insights and catalytic innovation underlie evolution of tropane alkaloids biosynthesis.</title>
        <authorList>
            <person name="Wang Y.-J."/>
            <person name="Tian T."/>
            <person name="Huang J.-P."/>
            <person name="Huang S.-X."/>
        </authorList>
    </citation>
    <scope>NUCLEOTIDE SEQUENCE [LARGE SCALE GENOMIC DNA]</scope>
    <source>
        <strain evidence="2">KIB-2018</strain>
        <tissue evidence="2">Leaf</tissue>
    </source>
</reference>
<dbReference type="SUPFAM" id="SSF117281">
    <property type="entry name" value="Kelch motif"/>
    <property type="match status" value="1"/>
</dbReference>
<sequence>MWTSMPFDLLSNIFSFLSPDSLALAKSTCRHWRACANEYPLSKTPSSSLKHHLPWFVALPTRYPDLFCYVLNPTSFKWHILPLKFLPFHIRPIAPIDGLMLFRPTSPTVLQLGVCNPFTRQFRRLPMTNIARTSPAVGFVVLGSRQCTLREFRVYVAGGMSEAPSGGATYEPTLEMYDSSNGTWKIVESMPTEFAIRLTVWTTNESVYSNGVLYWITSARAYCIMALEIESNRWQELSVPMADRLEFATLVQRNGSLTLVGGTGLSGASVWELNEGNIWCLIEEVPVELGLKLTNWGCTKCVGGEGVICLYSNVGSGMVVWRENGDSGKWEWFWVEGACSVKGKQVQNLSVKGVLVHPSLALSYIDCFWQ</sequence>
<proteinExistence type="predicted"/>
<comment type="caution">
    <text evidence="2">The sequence shown here is derived from an EMBL/GenBank/DDBJ whole genome shotgun (WGS) entry which is preliminary data.</text>
</comment>